<evidence type="ECO:0000313" key="2">
    <source>
        <dbReference type="Proteomes" id="UP000321222"/>
    </source>
</evidence>
<evidence type="ECO:0000313" key="1">
    <source>
        <dbReference type="EMBL" id="QEE51303.1"/>
    </source>
</evidence>
<dbReference type="KEGG" id="fak:FUA48_17540"/>
<dbReference type="OrthoDB" id="262374at2"/>
<gene>
    <name evidence="1" type="ORF">FUA48_17540</name>
</gene>
<reference evidence="1 2" key="1">
    <citation type="submission" date="2019-08" db="EMBL/GenBank/DDBJ databases">
        <title>Flavobacterium alkalisoli sp. nov., isolated from rhizosphere soil of Suaeda salsa.</title>
        <authorList>
            <person name="Sun J.-Q."/>
            <person name="Xu L."/>
        </authorList>
    </citation>
    <scope>NUCLEOTIDE SEQUENCE [LARGE SCALE GENOMIC DNA]</scope>
    <source>
        <strain evidence="1 2">XS-5</strain>
    </source>
</reference>
<proteinExistence type="predicted"/>
<organism evidence="1 2">
    <name type="scientific">Flavobacterium alkalisoli</name>
    <dbReference type="NCBI Taxonomy" id="2602769"/>
    <lineage>
        <taxon>Bacteria</taxon>
        <taxon>Pseudomonadati</taxon>
        <taxon>Bacteroidota</taxon>
        <taxon>Flavobacteriia</taxon>
        <taxon>Flavobacteriales</taxon>
        <taxon>Flavobacteriaceae</taxon>
        <taxon>Flavobacterium</taxon>
    </lineage>
</organism>
<evidence type="ECO:0008006" key="3">
    <source>
        <dbReference type="Google" id="ProtNLM"/>
    </source>
</evidence>
<accession>A0A5B9FVU2</accession>
<name>A0A5B9FVU2_9FLAO</name>
<keyword evidence="2" id="KW-1185">Reference proteome</keyword>
<dbReference type="AlphaFoldDB" id="A0A5B9FVU2"/>
<dbReference type="EMBL" id="CP042831">
    <property type="protein sequence ID" value="QEE51303.1"/>
    <property type="molecule type" value="Genomic_DNA"/>
</dbReference>
<protein>
    <recommendedName>
        <fullName evidence="3">DUF3137 domain-containing protein</fullName>
    </recommendedName>
</protein>
<dbReference type="RefSeq" id="WP_147584798.1">
    <property type="nucleotide sequence ID" value="NZ_CP042831.1"/>
</dbReference>
<dbReference type="Proteomes" id="UP000321222">
    <property type="component" value="Chromosome"/>
</dbReference>
<sequence>MNTKKWQEFAEHIQGEFVKKSFWHTSKVEKNYKGNRVVFENYTTGDETNQTCTKVTAFLYLKKDFVFQVYNSNFFTTIAKYFGMQDILIGSPDFDKKYIVKSNDGFKIKQLLRTPEVRNEIENFKYIYITLSKSKTFWNRKAPENLYELCYNTHKDIKDFRELETIYHLLTVVINQLQEMHLIEDIKQ</sequence>